<dbReference type="GO" id="GO:0016491">
    <property type="term" value="F:oxidoreductase activity"/>
    <property type="evidence" value="ECO:0007669"/>
    <property type="project" value="UniProtKB-KW"/>
</dbReference>
<dbReference type="AlphaFoldDB" id="A0A3M7RPC6"/>
<feature type="disulfide bond" evidence="11">
    <location>
        <begin position="32"/>
        <end position="46"/>
    </location>
</feature>
<dbReference type="SUPFAM" id="SSF81531">
    <property type="entry name" value="Non-heme 11 kDa protein of cytochrome bc1 complex (Ubiquinol-cytochrome c reductase)"/>
    <property type="match status" value="1"/>
</dbReference>
<proteinExistence type="inferred from homology"/>
<feature type="disulfide bond" evidence="11">
    <location>
        <begin position="16"/>
        <end position="60"/>
    </location>
</feature>
<evidence type="ECO:0000256" key="10">
    <source>
        <dbReference type="PIRNR" id="PIRNR000019"/>
    </source>
</evidence>
<evidence type="ECO:0000256" key="1">
    <source>
        <dbReference type="ARBA" id="ARBA00004137"/>
    </source>
</evidence>
<keyword evidence="6 10" id="KW-0249">Electron transport</keyword>
<organism evidence="13 14">
    <name type="scientific">Brachionus plicatilis</name>
    <name type="common">Marine rotifer</name>
    <name type="synonym">Brachionus muelleri</name>
    <dbReference type="NCBI Taxonomy" id="10195"/>
    <lineage>
        <taxon>Eukaryota</taxon>
        <taxon>Metazoa</taxon>
        <taxon>Spiralia</taxon>
        <taxon>Gnathifera</taxon>
        <taxon>Rotifera</taxon>
        <taxon>Eurotatoria</taxon>
        <taxon>Monogononta</taxon>
        <taxon>Pseudotrocha</taxon>
        <taxon>Ploima</taxon>
        <taxon>Brachionidae</taxon>
        <taxon>Brachionus</taxon>
    </lineage>
</organism>
<evidence type="ECO:0000256" key="2">
    <source>
        <dbReference type="ARBA" id="ARBA00006498"/>
    </source>
</evidence>
<dbReference type="InterPro" id="IPR003422">
    <property type="entry name" value="Cyt_b-c1_6"/>
</dbReference>
<comment type="subcellular location">
    <subcellularLocation>
        <location evidence="1">Mitochondrion inner membrane</location>
        <topology evidence="1">Peripheral membrane protein</topology>
        <orientation evidence="1">Intermembrane side</orientation>
    </subcellularLocation>
</comment>
<comment type="similarity">
    <text evidence="2 10">Belongs to the UQCRH/QCR6 family.</text>
</comment>
<dbReference type="PANTHER" id="PTHR15336">
    <property type="entry name" value="UBIQUINOL-CYTOCHROME C REDUCTASE COMPLEX 7.8 KDA PROTEIN"/>
    <property type="match status" value="1"/>
</dbReference>
<dbReference type="Gene3D" id="1.10.287.20">
    <property type="entry name" value="Ubiquinol-cytochrome C reductase hinge domain"/>
    <property type="match status" value="1"/>
</dbReference>
<evidence type="ECO:0000259" key="12">
    <source>
        <dbReference type="Pfam" id="PF02320"/>
    </source>
</evidence>
<sequence>MSEELVDQAIELREKCSNEPACRSLKEKLEECTQKVNSHPGTNENCEEELFDFLRCVDQCVAPKLFSKLK</sequence>
<dbReference type="Proteomes" id="UP000276133">
    <property type="component" value="Unassembled WGS sequence"/>
</dbReference>
<dbReference type="EMBL" id="REGN01002954">
    <property type="protein sequence ID" value="RNA25260.1"/>
    <property type="molecule type" value="Genomic_DNA"/>
</dbReference>
<keyword evidence="4 10" id="KW-0679">Respiratory chain</keyword>
<dbReference type="PIRSF" id="PIRSF000019">
    <property type="entry name" value="Bc1_11K"/>
    <property type="match status" value="1"/>
</dbReference>
<keyword evidence="5 10" id="KW-0999">Mitochondrion inner membrane</keyword>
<evidence type="ECO:0000256" key="9">
    <source>
        <dbReference type="ARBA" id="ARBA00023157"/>
    </source>
</evidence>
<keyword evidence="3 10" id="KW-0813">Transport</keyword>
<keyword evidence="8 10" id="KW-0472">Membrane</keyword>
<evidence type="ECO:0000313" key="13">
    <source>
        <dbReference type="EMBL" id="RNA25260.1"/>
    </source>
</evidence>
<evidence type="ECO:0000256" key="4">
    <source>
        <dbReference type="ARBA" id="ARBA00022660"/>
    </source>
</evidence>
<evidence type="ECO:0000256" key="5">
    <source>
        <dbReference type="ARBA" id="ARBA00022792"/>
    </source>
</evidence>
<evidence type="ECO:0000256" key="11">
    <source>
        <dbReference type="PIRSR" id="PIRSR000019-1"/>
    </source>
</evidence>
<evidence type="ECO:0000256" key="6">
    <source>
        <dbReference type="ARBA" id="ARBA00022982"/>
    </source>
</evidence>
<dbReference type="PANTHER" id="PTHR15336:SF0">
    <property type="entry name" value="CYTOCHROME B-C1 COMPLEX SUBUNIT 6, MITOCHONDRIAL"/>
    <property type="match status" value="1"/>
</dbReference>
<gene>
    <name evidence="13" type="ORF">BpHYR1_003179</name>
</gene>
<comment type="caution">
    <text evidence="13">The sequence shown here is derived from an EMBL/GenBank/DDBJ whole genome shotgun (WGS) entry which is preliminary data.</text>
</comment>
<keyword evidence="13" id="KW-0560">Oxidoreductase</keyword>
<name>A0A3M7RPC6_BRAPC</name>
<keyword evidence="7 10" id="KW-0496">Mitochondrion</keyword>
<evidence type="ECO:0000256" key="8">
    <source>
        <dbReference type="ARBA" id="ARBA00023136"/>
    </source>
</evidence>
<reference evidence="13 14" key="1">
    <citation type="journal article" date="2018" name="Sci. Rep.">
        <title>Genomic signatures of local adaptation to the degree of environmental predictability in rotifers.</title>
        <authorList>
            <person name="Franch-Gras L."/>
            <person name="Hahn C."/>
            <person name="Garcia-Roger E.M."/>
            <person name="Carmona M.J."/>
            <person name="Serra M."/>
            <person name="Gomez A."/>
        </authorList>
    </citation>
    <scope>NUCLEOTIDE SEQUENCE [LARGE SCALE GENOMIC DNA]</scope>
    <source>
        <strain evidence="13">HYR1</strain>
    </source>
</reference>
<dbReference type="OrthoDB" id="405848at2759"/>
<dbReference type="GO" id="GO:0005743">
    <property type="term" value="C:mitochondrial inner membrane"/>
    <property type="evidence" value="ECO:0007669"/>
    <property type="project" value="UniProtKB-SubCell"/>
</dbReference>
<dbReference type="FunFam" id="1.10.287.20:FF:000001">
    <property type="entry name" value="Cytochrome b-c1 complex subunit 6"/>
    <property type="match status" value="1"/>
</dbReference>
<feature type="domain" description="Ubiquinol-cytochrome C reductase hinge" evidence="12">
    <location>
        <begin position="7"/>
        <end position="70"/>
    </location>
</feature>
<comment type="function">
    <text evidence="10">Component of the ubiquinol-cytochrome c oxidoreductase, a multisubunit transmembrane complex that is part of the mitochondrial electron transport chain which drives oxidative phosphorylation.</text>
</comment>
<keyword evidence="14" id="KW-1185">Reference proteome</keyword>
<protein>
    <recommendedName>
        <fullName evidence="10">Cytochrome b-c1 complex subunit 6</fullName>
    </recommendedName>
</protein>
<accession>A0A3M7RPC6</accession>
<dbReference type="STRING" id="10195.A0A3M7RPC6"/>
<evidence type="ECO:0000256" key="7">
    <source>
        <dbReference type="ARBA" id="ARBA00023128"/>
    </source>
</evidence>
<dbReference type="Pfam" id="PF02320">
    <property type="entry name" value="UCR_hinge"/>
    <property type="match status" value="1"/>
</dbReference>
<dbReference type="GO" id="GO:0006122">
    <property type="term" value="P:mitochondrial electron transport, ubiquinol to cytochrome c"/>
    <property type="evidence" value="ECO:0007669"/>
    <property type="project" value="InterPro"/>
</dbReference>
<evidence type="ECO:0000256" key="3">
    <source>
        <dbReference type="ARBA" id="ARBA00022448"/>
    </source>
</evidence>
<dbReference type="InterPro" id="IPR036811">
    <property type="entry name" value="Ubol_cytC_Rdtase_hinge_dom_sf"/>
</dbReference>
<dbReference type="InterPro" id="IPR023184">
    <property type="entry name" value="Ubol_cytC_Rdtase_hinge_dom"/>
</dbReference>
<evidence type="ECO:0000313" key="14">
    <source>
        <dbReference type="Proteomes" id="UP000276133"/>
    </source>
</evidence>
<keyword evidence="9 11" id="KW-1015">Disulfide bond</keyword>